<evidence type="ECO:0000259" key="1">
    <source>
        <dbReference type="Pfam" id="PF02151"/>
    </source>
</evidence>
<dbReference type="Pfam" id="PF02151">
    <property type="entry name" value="UVR"/>
    <property type="match status" value="1"/>
</dbReference>
<accession>A9NSD9</accession>
<name>A9NSD9_PICSI</name>
<dbReference type="InterPro" id="IPR001943">
    <property type="entry name" value="UVR_dom"/>
</dbReference>
<dbReference type="AlphaFoldDB" id="A9NSD9"/>
<reference evidence="2" key="1">
    <citation type="journal article" date="2008" name="BMC Genomics">
        <title>A conifer genomics resource of 200,000 spruce (Picea spp.) ESTs and 6,464 high-quality, sequence-finished full-length cDNAs for Sitka spruce (Picea sitchensis).</title>
        <authorList>
            <person name="Ralph S.G."/>
            <person name="Chun H.J."/>
            <person name="Kolosova N."/>
            <person name="Cooper D."/>
            <person name="Oddy C."/>
            <person name="Ritland C.E."/>
            <person name="Kirkpatrick R."/>
            <person name="Moore R."/>
            <person name="Barber S."/>
            <person name="Holt R.A."/>
            <person name="Jones S.J."/>
            <person name="Marra M.A."/>
            <person name="Douglas C.J."/>
            <person name="Ritland K."/>
            <person name="Bohlmann J."/>
        </authorList>
    </citation>
    <scope>NUCLEOTIDE SEQUENCE</scope>
    <source>
        <tissue evidence="2">Green portion of the leader tissue</tissue>
    </source>
</reference>
<evidence type="ECO:0000313" key="2">
    <source>
        <dbReference type="EMBL" id="ABK23550.1"/>
    </source>
</evidence>
<protein>
    <recommendedName>
        <fullName evidence="1">UVR domain-containing protein</fullName>
    </recommendedName>
</protein>
<organism evidence="2">
    <name type="scientific">Picea sitchensis</name>
    <name type="common">Sitka spruce</name>
    <name type="synonym">Pinus sitchensis</name>
    <dbReference type="NCBI Taxonomy" id="3332"/>
    <lineage>
        <taxon>Eukaryota</taxon>
        <taxon>Viridiplantae</taxon>
        <taxon>Streptophyta</taxon>
        <taxon>Embryophyta</taxon>
        <taxon>Tracheophyta</taxon>
        <taxon>Spermatophyta</taxon>
        <taxon>Pinopsida</taxon>
        <taxon>Pinidae</taxon>
        <taxon>Conifers I</taxon>
        <taxon>Pinales</taxon>
        <taxon>Pinaceae</taxon>
        <taxon>Picea</taxon>
    </lineage>
</organism>
<feature type="domain" description="UVR" evidence="1">
    <location>
        <begin position="1"/>
        <end position="25"/>
    </location>
</feature>
<dbReference type="EMBL" id="EF084227">
    <property type="protein sequence ID" value="ABK23550.1"/>
    <property type="molecule type" value="mRNA"/>
</dbReference>
<sequence>MITAATEERYVDAAQWRDELNQLRSKRSDRTKQK</sequence>
<proteinExistence type="evidence at transcript level"/>